<dbReference type="EMBL" id="CP109441">
    <property type="protein sequence ID" value="WUV46466.1"/>
    <property type="molecule type" value="Genomic_DNA"/>
</dbReference>
<evidence type="ECO:0000256" key="3">
    <source>
        <dbReference type="SAM" id="MobiDB-lite"/>
    </source>
</evidence>
<proteinExistence type="predicted"/>
<dbReference type="Proteomes" id="UP001432062">
    <property type="component" value="Chromosome"/>
</dbReference>
<reference evidence="5" key="1">
    <citation type="submission" date="2022-10" db="EMBL/GenBank/DDBJ databases">
        <title>The complete genomes of actinobacterial strains from the NBC collection.</title>
        <authorList>
            <person name="Joergensen T.S."/>
            <person name="Alvarez Arevalo M."/>
            <person name="Sterndorff E.B."/>
            <person name="Faurdal D."/>
            <person name="Vuksanovic O."/>
            <person name="Mourched A.-S."/>
            <person name="Charusanti P."/>
            <person name="Shaw S."/>
            <person name="Blin K."/>
            <person name="Weber T."/>
        </authorList>
    </citation>
    <scope>NUCLEOTIDE SEQUENCE</scope>
    <source>
        <strain evidence="5">NBC_01482</strain>
    </source>
</reference>
<dbReference type="Pfam" id="PF00440">
    <property type="entry name" value="TetR_N"/>
    <property type="match status" value="1"/>
</dbReference>
<evidence type="ECO:0000256" key="2">
    <source>
        <dbReference type="PROSITE-ProRule" id="PRU00335"/>
    </source>
</evidence>
<feature type="region of interest" description="Disordered" evidence="3">
    <location>
        <begin position="1"/>
        <end position="23"/>
    </location>
</feature>
<keyword evidence="1 2" id="KW-0238">DNA-binding</keyword>
<dbReference type="PROSITE" id="PS50977">
    <property type="entry name" value="HTH_TETR_2"/>
    <property type="match status" value="1"/>
</dbReference>
<keyword evidence="6" id="KW-1185">Reference proteome</keyword>
<accession>A0ABZ1YWB7</accession>
<organism evidence="5 6">
    <name type="scientific">Nocardia vinacea</name>
    <dbReference type="NCBI Taxonomy" id="96468"/>
    <lineage>
        <taxon>Bacteria</taxon>
        <taxon>Bacillati</taxon>
        <taxon>Actinomycetota</taxon>
        <taxon>Actinomycetes</taxon>
        <taxon>Mycobacteriales</taxon>
        <taxon>Nocardiaceae</taxon>
        <taxon>Nocardia</taxon>
    </lineage>
</organism>
<sequence length="212" mass="23848">MIEATSAHPPPSPTVGRRMAGDEIEAKQQRSRASREALLDALDALLHEQPYVDIGISDIVRRAGLTTGALYARFDGKRGLELALYERFAARSVDTMQAWGARPQWATASPEHIINSWTRGAVNFCRTHRPLLSLMMIDPVVRQRYDELMEHPPRILTGLLQAATPNPVSESFDRDVEWASRAALAVLERFDLDDDDLVERIETMLFRLIGVD</sequence>
<evidence type="ECO:0000313" key="6">
    <source>
        <dbReference type="Proteomes" id="UP001432062"/>
    </source>
</evidence>
<feature type="domain" description="HTH tetR-type" evidence="4">
    <location>
        <begin position="32"/>
        <end position="92"/>
    </location>
</feature>
<dbReference type="Gene3D" id="1.10.357.10">
    <property type="entry name" value="Tetracycline Repressor, domain 2"/>
    <property type="match status" value="1"/>
</dbReference>
<dbReference type="InterPro" id="IPR009057">
    <property type="entry name" value="Homeodomain-like_sf"/>
</dbReference>
<evidence type="ECO:0000313" key="5">
    <source>
        <dbReference type="EMBL" id="WUV46466.1"/>
    </source>
</evidence>
<gene>
    <name evidence="5" type="ORF">OG563_46775</name>
</gene>
<dbReference type="InterPro" id="IPR001647">
    <property type="entry name" value="HTH_TetR"/>
</dbReference>
<dbReference type="SUPFAM" id="SSF46689">
    <property type="entry name" value="Homeodomain-like"/>
    <property type="match status" value="1"/>
</dbReference>
<name>A0ABZ1YWB7_9NOCA</name>
<evidence type="ECO:0000256" key="1">
    <source>
        <dbReference type="ARBA" id="ARBA00023125"/>
    </source>
</evidence>
<protein>
    <submittedName>
        <fullName evidence="5">TetR/AcrR family transcriptional regulator</fullName>
    </submittedName>
</protein>
<feature type="DNA-binding region" description="H-T-H motif" evidence="2">
    <location>
        <begin position="55"/>
        <end position="74"/>
    </location>
</feature>
<evidence type="ECO:0000259" key="4">
    <source>
        <dbReference type="PROSITE" id="PS50977"/>
    </source>
</evidence>
<dbReference type="RefSeq" id="WP_329410203.1">
    <property type="nucleotide sequence ID" value="NZ_CP109441.1"/>
</dbReference>